<organism evidence="6 7">
    <name type="scientific">Terrabacter carboxydivorans</name>
    <dbReference type="NCBI Taxonomy" id="619730"/>
    <lineage>
        <taxon>Bacteria</taxon>
        <taxon>Bacillati</taxon>
        <taxon>Actinomycetota</taxon>
        <taxon>Actinomycetes</taxon>
        <taxon>Micrococcales</taxon>
        <taxon>Intrasporangiaceae</taxon>
        <taxon>Terrabacter</taxon>
    </lineage>
</organism>
<proteinExistence type="inferred from homology"/>
<dbReference type="EMBL" id="BAAARE010000007">
    <property type="protein sequence ID" value="GAA2481848.1"/>
    <property type="molecule type" value="Genomic_DNA"/>
</dbReference>
<evidence type="ECO:0000313" key="7">
    <source>
        <dbReference type="Proteomes" id="UP001500730"/>
    </source>
</evidence>
<evidence type="ECO:0000256" key="1">
    <source>
        <dbReference type="ARBA" id="ARBA00010641"/>
    </source>
</evidence>
<keyword evidence="7" id="KW-1185">Reference proteome</keyword>
<dbReference type="Gene3D" id="1.10.1740.10">
    <property type="match status" value="1"/>
</dbReference>
<dbReference type="Proteomes" id="UP001500730">
    <property type="component" value="Unassembled WGS sequence"/>
</dbReference>
<keyword evidence="4" id="KW-0804">Transcription</keyword>
<dbReference type="PANTHER" id="PTHR43133:SF66">
    <property type="entry name" value="ECF RNA POLYMERASE SIGMA FACTOR SIGK"/>
    <property type="match status" value="1"/>
</dbReference>
<evidence type="ECO:0000256" key="3">
    <source>
        <dbReference type="ARBA" id="ARBA00023082"/>
    </source>
</evidence>
<dbReference type="InterPro" id="IPR039425">
    <property type="entry name" value="RNA_pol_sigma-70-like"/>
</dbReference>
<comment type="caution">
    <text evidence="6">The sequence shown here is derived from an EMBL/GenBank/DDBJ whole genome shotgun (WGS) entry which is preliminary data.</text>
</comment>
<dbReference type="SUPFAM" id="SSF88659">
    <property type="entry name" value="Sigma3 and sigma4 domains of RNA polymerase sigma factors"/>
    <property type="match status" value="1"/>
</dbReference>
<dbReference type="Pfam" id="PF04542">
    <property type="entry name" value="Sigma70_r2"/>
    <property type="match status" value="1"/>
</dbReference>
<protein>
    <submittedName>
        <fullName evidence="6">ECF RNA polymerase sigma factor SigK</fullName>
    </submittedName>
</protein>
<evidence type="ECO:0000256" key="2">
    <source>
        <dbReference type="ARBA" id="ARBA00023015"/>
    </source>
</evidence>
<keyword evidence="2" id="KW-0805">Transcription regulation</keyword>
<evidence type="ECO:0000313" key="6">
    <source>
        <dbReference type="EMBL" id="GAA2481848.1"/>
    </source>
</evidence>
<comment type="similarity">
    <text evidence="1">Belongs to the sigma-70 factor family. ECF subfamily.</text>
</comment>
<gene>
    <name evidence="6" type="primary">sigK_1</name>
    <name evidence="6" type="ORF">GCM10009858_19530</name>
</gene>
<name>A0ABP5YIG3_9MICO</name>
<sequence>MTDGGQGSSGSSGRSLDGAIGAVLGRVGQGDEEAFGRLYDLSASRVHGLVHQVVGDAERSEQVSAEVFVEVWRTASRFRRGGGALNWLLAVAHRKAVAHVRTTRGSLPGSTTVTAGAGRPCDPALALSYYEGYAVTDVAVALGISVDVVHQRLRAGLLALQPGRAVA</sequence>
<dbReference type="InterPro" id="IPR007627">
    <property type="entry name" value="RNA_pol_sigma70_r2"/>
</dbReference>
<dbReference type="PANTHER" id="PTHR43133">
    <property type="entry name" value="RNA POLYMERASE ECF-TYPE SIGMA FACTO"/>
    <property type="match status" value="1"/>
</dbReference>
<keyword evidence="3" id="KW-0731">Sigma factor</keyword>
<evidence type="ECO:0000256" key="4">
    <source>
        <dbReference type="ARBA" id="ARBA00023163"/>
    </source>
</evidence>
<accession>A0ABP5YIG3</accession>
<dbReference type="RefSeq" id="WP_344254686.1">
    <property type="nucleotide sequence ID" value="NZ_BAAARE010000007.1"/>
</dbReference>
<feature type="domain" description="RNA polymerase sigma-70 region 2" evidence="5">
    <location>
        <begin position="39"/>
        <end position="104"/>
    </location>
</feature>
<reference evidence="7" key="1">
    <citation type="journal article" date="2019" name="Int. J. Syst. Evol. Microbiol.">
        <title>The Global Catalogue of Microorganisms (GCM) 10K type strain sequencing project: providing services to taxonomists for standard genome sequencing and annotation.</title>
        <authorList>
            <consortium name="The Broad Institute Genomics Platform"/>
            <consortium name="The Broad Institute Genome Sequencing Center for Infectious Disease"/>
            <person name="Wu L."/>
            <person name="Ma J."/>
        </authorList>
    </citation>
    <scope>NUCLEOTIDE SEQUENCE [LARGE SCALE GENOMIC DNA]</scope>
    <source>
        <strain evidence="7">JCM 16259</strain>
    </source>
</reference>
<evidence type="ECO:0000259" key="5">
    <source>
        <dbReference type="Pfam" id="PF04542"/>
    </source>
</evidence>
<dbReference type="InterPro" id="IPR013324">
    <property type="entry name" value="RNA_pol_sigma_r3/r4-like"/>
</dbReference>
<dbReference type="SUPFAM" id="SSF88946">
    <property type="entry name" value="Sigma2 domain of RNA polymerase sigma factors"/>
    <property type="match status" value="1"/>
</dbReference>
<dbReference type="InterPro" id="IPR013325">
    <property type="entry name" value="RNA_pol_sigma_r2"/>
</dbReference>